<dbReference type="InterPro" id="IPR006915">
    <property type="entry name" value="DUF637_hemagglutn_put"/>
</dbReference>
<sequence>NQQTVSQAIDAMVKADPELAWLKDAEKRGDVDWTLVNELHNSYKYSNSGLGVGAQLAIAILLAAFVGPAAMTALGEAGASAAVAAGGAAVATGAATNASISLINNRGNLGAVVKDVTSSDAIKGYAISGITAGLTTGYFDAWTGTTTDPITGKITTNLSTWKGIGQFAASQGLQNGTSAALSKIMGQGGDLGDALQSTLFNTLAAASFHAVGDYVPAADGSLQKIMVHAMVGGLLAKVSGGDFKTGALAAGANEALVADLNELVKGNPNLLSMSSQLVGLLAASTQSGADADSLKTGAWVAQNGTQYNFGDHLPPGLAAYGQAVTTQMADMQSKGASPEKIADAGRAFARGEGYDGVQPGTEFVKASVEFTAGELFGFGLGAILGKASSWFATGAKGTLSTSLLDELTANGVKFTPENIIATTRNSSGKVVFLESGNSKAGLQHIIEEHGGQFAQMGVSEAQIPGVVMKAVSEGKLVGYQGSGSGRPIYELNINGQPQRIAVTVGDNGFVVGANPRGSVK</sequence>
<dbReference type="Pfam" id="PF04830">
    <property type="entry name" value="DUF637"/>
    <property type="match status" value="1"/>
</dbReference>
<evidence type="ECO:0000313" key="2">
    <source>
        <dbReference type="EMBL" id="SEU13754.1"/>
    </source>
</evidence>
<proteinExistence type="predicted"/>
<accession>A0A1I0JUS2</accession>
<protein>
    <submittedName>
        <fullName evidence="2">Filamentous hemagglutinin</fullName>
    </submittedName>
</protein>
<dbReference type="RefSeq" id="WP_245760136.1">
    <property type="nucleotide sequence ID" value="NZ_FOHW01000086.1"/>
</dbReference>
<feature type="domain" description="DUF637" evidence="1">
    <location>
        <begin position="89"/>
        <end position="250"/>
    </location>
</feature>
<name>A0A1I0JUS2_9PSED</name>
<dbReference type="Proteomes" id="UP000182332">
    <property type="component" value="Unassembled WGS sequence"/>
</dbReference>
<reference evidence="2 3" key="1">
    <citation type="submission" date="2016-10" db="EMBL/GenBank/DDBJ databases">
        <authorList>
            <person name="de Groot N.N."/>
        </authorList>
    </citation>
    <scope>NUCLEOTIDE SEQUENCE [LARGE SCALE GENOMIC DNA]</scope>
    <source>
        <strain evidence="2 3">DSM 11363</strain>
    </source>
</reference>
<dbReference type="AlphaFoldDB" id="A0A1I0JUS2"/>
<evidence type="ECO:0000259" key="1">
    <source>
        <dbReference type="Pfam" id="PF04830"/>
    </source>
</evidence>
<gene>
    <name evidence="2" type="ORF">SAMN05216197_1861</name>
</gene>
<organism evidence="2 3">
    <name type="scientific">Pseudomonas graminis</name>
    <dbReference type="NCBI Taxonomy" id="158627"/>
    <lineage>
        <taxon>Bacteria</taxon>
        <taxon>Pseudomonadati</taxon>
        <taxon>Pseudomonadota</taxon>
        <taxon>Gammaproteobacteria</taxon>
        <taxon>Pseudomonadales</taxon>
        <taxon>Pseudomonadaceae</taxon>
        <taxon>Pseudomonas</taxon>
    </lineage>
</organism>
<feature type="non-terminal residue" evidence="2">
    <location>
        <position position="1"/>
    </location>
</feature>
<dbReference type="EMBL" id="FOHW01000086">
    <property type="protein sequence ID" value="SEU13754.1"/>
    <property type="molecule type" value="Genomic_DNA"/>
</dbReference>
<evidence type="ECO:0000313" key="3">
    <source>
        <dbReference type="Proteomes" id="UP000182332"/>
    </source>
</evidence>